<dbReference type="InterPro" id="IPR047201">
    <property type="entry name" value="ERI-1_3'hExo-like"/>
</dbReference>
<evidence type="ECO:0000313" key="10">
    <source>
        <dbReference type="Proteomes" id="UP000318582"/>
    </source>
</evidence>
<dbReference type="PROSITE" id="PS50800">
    <property type="entry name" value="SAP"/>
    <property type="match status" value="1"/>
</dbReference>
<evidence type="ECO:0000256" key="6">
    <source>
        <dbReference type="ARBA" id="ARBA00023158"/>
    </source>
</evidence>
<keyword evidence="4" id="KW-0378">Hydrolase</keyword>
<dbReference type="CDD" id="cd06133">
    <property type="entry name" value="ERI-1_3'hExo_like"/>
    <property type="match status" value="1"/>
</dbReference>
<evidence type="ECO:0000256" key="3">
    <source>
        <dbReference type="ARBA" id="ARBA00022722"/>
    </source>
</evidence>
<dbReference type="PANTHER" id="PTHR23044:SF61">
    <property type="entry name" value="3'-5' EXORIBONUCLEASE 1-RELATED"/>
    <property type="match status" value="1"/>
</dbReference>
<keyword evidence="10" id="KW-1185">Reference proteome</keyword>
<accession>A0A507EHY8</accession>
<dbReference type="PANTHER" id="PTHR23044">
    <property type="entry name" value="3'-5' EXONUCLEASE ERI1-RELATED"/>
    <property type="match status" value="1"/>
</dbReference>
<dbReference type="InterPro" id="IPR013520">
    <property type="entry name" value="Ribonucl_H"/>
</dbReference>
<dbReference type="GO" id="GO:0031047">
    <property type="term" value="P:regulatory ncRNA-mediated gene silencing"/>
    <property type="evidence" value="ECO:0007669"/>
    <property type="project" value="UniProtKB-KW"/>
</dbReference>
<dbReference type="STRING" id="109895.A0A507EHY8"/>
<name>A0A507EHY8_9FUNG</name>
<feature type="domain" description="SAP" evidence="8">
    <location>
        <begin position="42"/>
        <end position="76"/>
    </location>
</feature>
<evidence type="ECO:0000256" key="2">
    <source>
        <dbReference type="ARBA" id="ARBA00022490"/>
    </source>
</evidence>
<dbReference type="GO" id="GO:0000175">
    <property type="term" value="F:3'-5'-RNA exonuclease activity"/>
    <property type="evidence" value="ECO:0007669"/>
    <property type="project" value="InterPro"/>
</dbReference>
<evidence type="ECO:0000256" key="5">
    <source>
        <dbReference type="ARBA" id="ARBA00022839"/>
    </source>
</evidence>
<gene>
    <name evidence="9" type="ORF">PhCBS80983_g00212</name>
</gene>
<dbReference type="SMART" id="SM00479">
    <property type="entry name" value="EXOIII"/>
    <property type="match status" value="1"/>
</dbReference>
<evidence type="ECO:0000259" key="8">
    <source>
        <dbReference type="PROSITE" id="PS50800"/>
    </source>
</evidence>
<dbReference type="Proteomes" id="UP000318582">
    <property type="component" value="Unassembled WGS sequence"/>
</dbReference>
<evidence type="ECO:0000256" key="7">
    <source>
        <dbReference type="SAM" id="MobiDB-lite"/>
    </source>
</evidence>
<sequence length="381" mass="43479">MKSPDDNSINEEVEYNNTDPPPPYSRTNLTTTTCPRTQSDNSLKPVVDSLRQQLEELGLDTRGRRAELQKRLRAAYKREAAVAAAAAAKREARLNAVEDLTKWNGWTPQAQSVSTEGRENEKQEKQASSLPTPPQYAEESKRRKQPYDFYAVFDVEATCEGEGSFEYPNEIIEFPVILISGATHQPVAEFHAFVKPVVNPTLSPFCTALTGITQATVDAAHPFPIVLQQFERWLRKYSSEKQFENVLFVCDGPWDVRDFIRKQCEHSLLNRPSYLIRFTDLRLLFSTYYPLTWAPDTPRPNLARMLAHFNLTFEGREHSGIDDARNIARIVTAMMTQECVFVWNRECKLTRRRVARSGRVVYAKPGNCSSKAWMDGSSILY</sequence>
<dbReference type="InterPro" id="IPR036361">
    <property type="entry name" value="SAP_dom_sf"/>
</dbReference>
<evidence type="ECO:0000256" key="1">
    <source>
        <dbReference type="ARBA" id="ARBA00004496"/>
    </source>
</evidence>
<reference evidence="9 10" key="1">
    <citation type="journal article" date="2019" name="Sci. Rep.">
        <title>Comparative genomics of chytrid fungi reveal insights into the obligate biotrophic and pathogenic lifestyle of Synchytrium endobioticum.</title>
        <authorList>
            <person name="van de Vossenberg B.T.L.H."/>
            <person name="Warris S."/>
            <person name="Nguyen H.D.T."/>
            <person name="van Gent-Pelzer M.P.E."/>
            <person name="Joly D.L."/>
            <person name="van de Geest H.C."/>
            <person name="Bonants P.J.M."/>
            <person name="Smith D.S."/>
            <person name="Levesque C.A."/>
            <person name="van der Lee T.A.J."/>
        </authorList>
    </citation>
    <scope>NUCLEOTIDE SEQUENCE [LARGE SCALE GENOMIC DNA]</scope>
    <source>
        <strain evidence="9 10">CBS 809.83</strain>
    </source>
</reference>
<feature type="compositionally biased region" description="Low complexity" evidence="7">
    <location>
        <begin position="27"/>
        <end position="37"/>
    </location>
</feature>
<dbReference type="InterPro" id="IPR051274">
    <property type="entry name" value="3-5_Exoribonuclease"/>
</dbReference>
<dbReference type="GO" id="GO:0003676">
    <property type="term" value="F:nucleic acid binding"/>
    <property type="evidence" value="ECO:0007669"/>
    <property type="project" value="InterPro"/>
</dbReference>
<feature type="region of interest" description="Disordered" evidence="7">
    <location>
        <begin position="1"/>
        <end position="45"/>
    </location>
</feature>
<dbReference type="SMART" id="SM00513">
    <property type="entry name" value="SAP"/>
    <property type="match status" value="1"/>
</dbReference>
<dbReference type="InterPro" id="IPR003034">
    <property type="entry name" value="SAP_dom"/>
</dbReference>
<dbReference type="SUPFAM" id="SSF53098">
    <property type="entry name" value="Ribonuclease H-like"/>
    <property type="match status" value="1"/>
</dbReference>
<organism evidence="9 10">
    <name type="scientific">Powellomyces hirtus</name>
    <dbReference type="NCBI Taxonomy" id="109895"/>
    <lineage>
        <taxon>Eukaryota</taxon>
        <taxon>Fungi</taxon>
        <taxon>Fungi incertae sedis</taxon>
        <taxon>Chytridiomycota</taxon>
        <taxon>Chytridiomycota incertae sedis</taxon>
        <taxon>Chytridiomycetes</taxon>
        <taxon>Spizellomycetales</taxon>
        <taxon>Powellomycetaceae</taxon>
        <taxon>Powellomyces</taxon>
    </lineage>
</organism>
<dbReference type="InterPro" id="IPR012337">
    <property type="entry name" value="RNaseH-like_sf"/>
</dbReference>
<keyword evidence="6" id="KW-0943">RNA-mediated gene silencing</keyword>
<keyword evidence="5" id="KW-0269">Exonuclease</keyword>
<dbReference type="Gene3D" id="1.10.720.30">
    <property type="entry name" value="SAP domain"/>
    <property type="match status" value="1"/>
</dbReference>
<keyword evidence="2" id="KW-0963">Cytoplasm</keyword>
<feature type="region of interest" description="Disordered" evidence="7">
    <location>
        <begin position="105"/>
        <end position="142"/>
    </location>
</feature>
<evidence type="ECO:0000313" key="9">
    <source>
        <dbReference type="EMBL" id="TPX62818.1"/>
    </source>
</evidence>
<feature type="compositionally biased region" description="Basic and acidic residues" evidence="7">
    <location>
        <begin position="116"/>
        <end position="125"/>
    </location>
</feature>
<comment type="subcellular location">
    <subcellularLocation>
        <location evidence="1">Cytoplasm</location>
    </subcellularLocation>
</comment>
<dbReference type="Pfam" id="PF00929">
    <property type="entry name" value="RNase_T"/>
    <property type="match status" value="1"/>
</dbReference>
<dbReference type="EMBL" id="QEAQ01000001">
    <property type="protein sequence ID" value="TPX62818.1"/>
    <property type="molecule type" value="Genomic_DNA"/>
</dbReference>
<keyword evidence="3" id="KW-0540">Nuclease</keyword>
<dbReference type="GO" id="GO:0005737">
    <property type="term" value="C:cytoplasm"/>
    <property type="evidence" value="ECO:0007669"/>
    <property type="project" value="UniProtKB-SubCell"/>
</dbReference>
<dbReference type="InterPro" id="IPR036397">
    <property type="entry name" value="RNaseH_sf"/>
</dbReference>
<dbReference type="Gene3D" id="3.30.420.10">
    <property type="entry name" value="Ribonuclease H-like superfamily/Ribonuclease H"/>
    <property type="match status" value="1"/>
</dbReference>
<dbReference type="Pfam" id="PF02037">
    <property type="entry name" value="SAP"/>
    <property type="match status" value="1"/>
</dbReference>
<dbReference type="AlphaFoldDB" id="A0A507EHY8"/>
<protein>
    <recommendedName>
        <fullName evidence="8">SAP domain-containing protein</fullName>
    </recommendedName>
</protein>
<proteinExistence type="predicted"/>
<comment type="caution">
    <text evidence="9">The sequence shown here is derived from an EMBL/GenBank/DDBJ whole genome shotgun (WGS) entry which is preliminary data.</text>
</comment>
<evidence type="ECO:0000256" key="4">
    <source>
        <dbReference type="ARBA" id="ARBA00022801"/>
    </source>
</evidence>
<feature type="compositionally biased region" description="Polar residues" evidence="7">
    <location>
        <begin position="105"/>
        <end position="115"/>
    </location>
</feature>